<evidence type="ECO:0000313" key="1">
    <source>
        <dbReference type="EMBL" id="CAG8790937.1"/>
    </source>
</evidence>
<dbReference type="Proteomes" id="UP000789405">
    <property type="component" value="Unassembled WGS sequence"/>
</dbReference>
<proteinExistence type="predicted"/>
<dbReference type="OrthoDB" id="10430983at2759"/>
<keyword evidence="2" id="KW-1185">Reference proteome</keyword>
<accession>A0A9N9P0K0</accession>
<gene>
    <name evidence="1" type="ORF">DERYTH_LOCUS21419</name>
</gene>
<evidence type="ECO:0000313" key="2">
    <source>
        <dbReference type="Proteomes" id="UP000789405"/>
    </source>
</evidence>
<feature type="non-terminal residue" evidence="1">
    <location>
        <position position="1"/>
    </location>
</feature>
<dbReference type="AlphaFoldDB" id="A0A9N9P0K0"/>
<reference evidence="1" key="1">
    <citation type="submission" date="2021-06" db="EMBL/GenBank/DDBJ databases">
        <authorList>
            <person name="Kallberg Y."/>
            <person name="Tangrot J."/>
            <person name="Rosling A."/>
        </authorList>
    </citation>
    <scope>NUCLEOTIDE SEQUENCE</scope>
    <source>
        <strain evidence="1">MA453B</strain>
    </source>
</reference>
<sequence>IAKEEFASSPHHPINIRKRIQESEYRLRFAKCVKASLKPNNEFNKFIEAVIRSDLEQLPKNEPLRSWHINTDAIPPIVFNQFLSEFKQLCIIDNKYRFILPDDIKIWVKNSWELLTDDLTLPNLNKPKYNREDEIFFLQIRNIFLKYKDISIKEISKKTWLTDTVHQFLEAAVCDIPGLSVHSTCATLLRHLGNEENRKPDRTVRLKLEDNQFEILYVEETSLISTISNRRAHPLIYTTTFHNIKIPFPTKDHVLQLSRGLKLISMMWEIRNVLKIISNNWRNILDSMEKITIILAEQRVKIDENIPQFRNFIPGQYQPIQYSYN</sequence>
<protein>
    <submittedName>
        <fullName evidence="1">20421_t:CDS:1</fullName>
    </submittedName>
</protein>
<dbReference type="EMBL" id="CAJVPY010027265">
    <property type="protein sequence ID" value="CAG8790937.1"/>
    <property type="molecule type" value="Genomic_DNA"/>
</dbReference>
<organism evidence="1 2">
    <name type="scientific">Dentiscutata erythropus</name>
    <dbReference type="NCBI Taxonomy" id="1348616"/>
    <lineage>
        <taxon>Eukaryota</taxon>
        <taxon>Fungi</taxon>
        <taxon>Fungi incertae sedis</taxon>
        <taxon>Mucoromycota</taxon>
        <taxon>Glomeromycotina</taxon>
        <taxon>Glomeromycetes</taxon>
        <taxon>Diversisporales</taxon>
        <taxon>Gigasporaceae</taxon>
        <taxon>Dentiscutata</taxon>
    </lineage>
</organism>
<name>A0A9N9P0K0_9GLOM</name>
<comment type="caution">
    <text evidence="1">The sequence shown here is derived from an EMBL/GenBank/DDBJ whole genome shotgun (WGS) entry which is preliminary data.</text>
</comment>